<name>A0A562RG05_9BURK</name>
<evidence type="ECO:0000313" key="3">
    <source>
        <dbReference type="Proteomes" id="UP000318431"/>
    </source>
</evidence>
<dbReference type="AlphaFoldDB" id="A0A562RG05"/>
<keyword evidence="3" id="KW-1185">Reference proteome</keyword>
<dbReference type="Pfam" id="PF07589">
    <property type="entry name" value="PEP-CTERM"/>
    <property type="match status" value="1"/>
</dbReference>
<dbReference type="RefSeq" id="WP_199754531.1">
    <property type="nucleotide sequence ID" value="NZ_VLLB01000002.1"/>
</dbReference>
<organism evidence="2 3">
    <name type="scientific">Pseudoduganella lurida</name>
    <dbReference type="NCBI Taxonomy" id="1036180"/>
    <lineage>
        <taxon>Bacteria</taxon>
        <taxon>Pseudomonadati</taxon>
        <taxon>Pseudomonadota</taxon>
        <taxon>Betaproteobacteria</taxon>
        <taxon>Burkholderiales</taxon>
        <taxon>Oxalobacteraceae</taxon>
        <taxon>Telluria group</taxon>
        <taxon>Pseudoduganella</taxon>
    </lineage>
</organism>
<accession>A0A562RG05</accession>
<dbReference type="EMBL" id="VLLB01000002">
    <property type="protein sequence ID" value="TWI67360.1"/>
    <property type="molecule type" value="Genomic_DNA"/>
</dbReference>
<evidence type="ECO:0000313" key="2">
    <source>
        <dbReference type="EMBL" id="TWI67360.1"/>
    </source>
</evidence>
<dbReference type="NCBIfam" id="NF038119">
    <property type="entry name" value="PEP_CTERM_MHFG"/>
    <property type="match status" value="1"/>
</dbReference>
<dbReference type="NCBIfam" id="TIGR02595">
    <property type="entry name" value="PEP_CTERM"/>
    <property type="match status" value="1"/>
</dbReference>
<feature type="domain" description="Ice-binding protein C-terminal" evidence="1">
    <location>
        <begin position="220"/>
        <end position="243"/>
    </location>
</feature>
<gene>
    <name evidence="2" type="ORF">IP91_01473</name>
</gene>
<dbReference type="Proteomes" id="UP000318431">
    <property type="component" value="Unassembled WGS sequence"/>
</dbReference>
<comment type="caution">
    <text evidence="2">The sequence shown here is derived from an EMBL/GenBank/DDBJ whole genome shotgun (WGS) entry which is preliminary data.</text>
</comment>
<evidence type="ECO:0000259" key="1">
    <source>
        <dbReference type="Pfam" id="PF07589"/>
    </source>
</evidence>
<sequence>MSTLVAGAIAATAMLSSCSWNHPGRNPYRGNISEAVSRYVDIPVDVRRQLVAKMRAGQADDQVTITRDAILGKYQYDPALTSMHFGQRTVCDYVTRDQWAASAREPAAVYCVDEQCLIVPKICGNVSRVRRSVASAGGTRERGAAKGYPMPGWVAPRAVPASPDTVAVADALAAPAPDYGAEPDTFMSPFGGSGARTAGRLETPLVPDTGTETTPPVATPVPEPGTYAMFGAGLAFLAGVMRRRSLRDSRGA</sequence>
<dbReference type="InterPro" id="IPR013424">
    <property type="entry name" value="Ice-binding_C"/>
</dbReference>
<protein>
    <submittedName>
        <fullName evidence="2">Putative secreted protein with PEP-CTERM sorting signal</fullName>
    </submittedName>
</protein>
<reference evidence="2 3" key="1">
    <citation type="journal article" date="2015" name="Stand. Genomic Sci.">
        <title>Genomic Encyclopedia of Bacterial and Archaeal Type Strains, Phase III: the genomes of soil and plant-associated and newly described type strains.</title>
        <authorList>
            <person name="Whitman W.B."/>
            <person name="Woyke T."/>
            <person name="Klenk H.P."/>
            <person name="Zhou Y."/>
            <person name="Lilburn T.G."/>
            <person name="Beck B.J."/>
            <person name="De Vos P."/>
            <person name="Vandamme P."/>
            <person name="Eisen J.A."/>
            <person name="Garrity G."/>
            <person name="Hugenholtz P."/>
            <person name="Kyrpides N.C."/>
        </authorList>
    </citation>
    <scope>NUCLEOTIDE SEQUENCE [LARGE SCALE GENOMIC DNA]</scope>
    <source>
        <strain evidence="2 3">CGMCC 1.10822</strain>
    </source>
</reference>
<proteinExistence type="predicted"/>